<dbReference type="SUPFAM" id="SSF51905">
    <property type="entry name" value="FAD/NAD(P)-binding domain"/>
    <property type="match status" value="1"/>
</dbReference>
<feature type="binding site" evidence="14">
    <location>
        <begin position="184"/>
        <end position="191"/>
    </location>
    <ligand>
        <name>NAD(+)</name>
        <dbReference type="ChEBI" id="CHEBI:57540"/>
    </ligand>
</feature>
<name>A0A9W6S8F6_9ACTN</name>
<evidence type="ECO:0000256" key="11">
    <source>
        <dbReference type="ARBA" id="ARBA00076614"/>
    </source>
</evidence>
<feature type="domain" description="FAD/NAD(P)-binding" evidence="17">
    <location>
        <begin position="7"/>
        <end position="327"/>
    </location>
</feature>
<feature type="binding site" evidence="14">
    <location>
        <position position="271"/>
    </location>
    <ligand>
        <name>NAD(+)</name>
        <dbReference type="ChEBI" id="CHEBI:57540"/>
    </ligand>
</feature>
<evidence type="ECO:0000256" key="6">
    <source>
        <dbReference type="ARBA" id="ARBA00023002"/>
    </source>
</evidence>
<dbReference type="Pfam" id="PF02852">
    <property type="entry name" value="Pyr_redox_dim"/>
    <property type="match status" value="1"/>
</dbReference>
<feature type="binding site" evidence="14">
    <location>
        <position position="52"/>
    </location>
    <ligand>
        <name>FAD</name>
        <dbReference type="ChEBI" id="CHEBI:57692"/>
    </ligand>
</feature>
<feature type="binding site" evidence="14">
    <location>
        <position position="312"/>
    </location>
    <ligand>
        <name>FAD</name>
        <dbReference type="ChEBI" id="CHEBI:57692"/>
    </ligand>
</feature>
<comment type="caution">
    <text evidence="18">The sequence shown here is derived from an EMBL/GenBank/DDBJ whole genome shotgun (WGS) entry which is preliminary data.</text>
</comment>
<keyword evidence="19" id="KW-1185">Reference proteome</keyword>
<keyword evidence="7 14" id="KW-0520">NAD</keyword>
<evidence type="ECO:0000256" key="10">
    <source>
        <dbReference type="ARBA" id="ARBA00072193"/>
    </source>
</evidence>
<organism evidence="18 19">
    <name type="scientific">Actinoallomurus iriomotensis</name>
    <dbReference type="NCBI Taxonomy" id="478107"/>
    <lineage>
        <taxon>Bacteria</taxon>
        <taxon>Bacillati</taxon>
        <taxon>Actinomycetota</taxon>
        <taxon>Actinomycetes</taxon>
        <taxon>Streptosporangiales</taxon>
        <taxon>Thermomonosporaceae</taxon>
        <taxon>Actinoallomurus</taxon>
    </lineage>
</organism>
<dbReference type="PRINTS" id="PR00411">
    <property type="entry name" value="PNDRDTASEI"/>
</dbReference>
<reference evidence="18" key="1">
    <citation type="submission" date="2023-03" db="EMBL/GenBank/DDBJ databases">
        <title>Actinoallomurus iriomotensis NBRC 103684.</title>
        <authorList>
            <person name="Ichikawa N."/>
            <person name="Sato H."/>
            <person name="Tonouchi N."/>
        </authorList>
    </citation>
    <scope>NUCLEOTIDE SEQUENCE</scope>
    <source>
        <strain evidence="18">NBRC 103684</strain>
    </source>
</reference>
<dbReference type="EC" id="1.6.5.2" evidence="3"/>
<comment type="similarity">
    <text evidence="1">Belongs to the class-I pyridine nucleotide-disulfide oxidoreductase family.</text>
</comment>
<dbReference type="PRINTS" id="PR00368">
    <property type="entry name" value="FADPNR"/>
</dbReference>
<dbReference type="InterPro" id="IPR036188">
    <property type="entry name" value="FAD/NAD-bd_sf"/>
</dbReference>
<evidence type="ECO:0000256" key="14">
    <source>
        <dbReference type="PIRSR" id="PIRSR000350-3"/>
    </source>
</evidence>
<dbReference type="EMBL" id="BSTK01000012">
    <property type="protein sequence ID" value="GLY89269.1"/>
    <property type="molecule type" value="Genomic_DNA"/>
</dbReference>
<dbReference type="PIRSF" id="PIRSF000350">
    <property type="entry name" value="Mercury_reductase_MerA"/>
    <property type="match status" value="1"/>
</dbReference>
<keyword evidence="14" id="KW-0547">Nucleotide-binding</keyword>
<evidence type="ECO:0000313" key="18">
    <source>
        <dbReference type="EMBL" id="GLY89269.1"/>
    </source>
</evidence>
<evidence type="ECO:0000256" key="15">
    <source>
        <dbReference type="PIRSR" id="PIRSR000350-4"/>
    </source>
</evidence>
<evidence type="ECO:0000256" key="2">
    <source>
        <dbReference type="ARBA" id="ARBA00011881"/>
    </source>
</evidence>
<dbReference type="InterPro" id="IPR016156">
    <property type="entry name" value="FAD/NAD-linked_Rdtase_dimer_sf"/>
</dbReference>
<comment type="subunit">
    <text evidence="2">Homotetramer.</text>
</comment>
<protein>
    <recommendedName>
        <fullName evidence="10">NAD(P)H dehydrogenase (quinone)</fullName>
        <ecNumber evidence="3">1.6.5.2</ecNumber>
    </recommendedName>
    <alternativeName>
        <fullName evidence="13">NAD(P)H quinone reductase</fullName>
    </alternativeName>
    <alternativeName>
        <fullName evidence="11">NAD(P)H: menadione oxidoreductase</fullName>
    </alternativeName>
    <alternativeName>
        <fullName evidence="12">NADH-menadione reductase</fullName>
    </alternativeName>
</protein>
<dbReference type="InterPro" id="IPR023753">
    <property type="entry name" value="FAD/NAD-binding_dom"/>
</dbReference>
<dbReference type="Gene3D" id="3.30.390.30">
    <property type="match status" value="1"/>
</dbReference>
<evidence type="ECO:0000256" key="8">
    <source>
        <dbReference type="ARBA" id="ARBA00047678"/>
    </source>
</evidence>
<evidence type="ECO:0000259" key="17">
    <source>
        <dbReference type="Pfam" id="PF07992"/>
    </source>
</evidence>
<dbReference type="AlphaFoldDB" id="A0A9W6S8F6"/>
<keyword evidence="4" id="KW-0285">Flavoprotein</keyword>
<dbReference type="FunFam" id="3.50.50.60:FF:000054">
    <property type="entry name" value="Flavoprotein disulfide reductase"/>
    <property type="match status" value="1"/>
</dbReference>
<gene>
    <name evidence="18" type="primary">pdhD</name>
    <name evidence="18" type="ORF">Airi02_071980</name>
</gene>
<evidence type="ECO:0000256" key="1">
    <source>
        <dbReference type="ARBA" id="ARBA00007532"/>
    </source>
</evidence>
<keyword evidence="5 14" id="KW-0274">FAD</keyword>
<evidence type="ECO:0000256" key="9">
    <source>
        <dbReference type="ARBA" id="ARBA00048983"/>
    </source>
</evidence>
<feature type="disulfide bond" description="Redox-active" evidence="15">
    <location>
        <begin position="43"/>
        <end position="48"/>
    </location>
</feature>
<dbReference type="SUPFAM" id="SSF55424">
    <property type="entry name" value="FAD/NAD-linked reductases, dimerisation (C-terminal) domain"/>
    <property type="match status" value="1"/>
</dbReference>
<evidence type="ECO:0000256" key="13">
    <source>
        <dbReference type="ARBA" id="ARBA00079404"/>
    </source>
</evidence>
<dbReference type="PANTHER" id="PTHR43014">
    <property type="entry name" value="MERCURIC REDUCTASE"/>
    <property type="match status" value="1"/>
</dbReference>
<dbReference type="GO" id="GO:0003955">
    <property type="term" value="F:NAD(P)H dehydrogenase (quinone) activity"/>
    <property type="evidence" value="ECO:0007669"/>
    <property type="project" value="UniProtKB-EC"/>
</dbReference>
<sequence length="465" mass="48870">MKHVSTRIAIIGGGPGGYEAALVAAQLGADVTVVERDGPGGACVLTDCVPSKTLIATSTRMATLSESASLGVRFSGGADGVVGGLEVDLPLVNKRVRELAWAQSADIEDRVSAEGVRIVHGDARLVDPQIVAVGDERIQADVVLIATGATPRVLPGSEPDGERILNWRQLYELPELPEHLIVVGSGVTGAEFAGAYLALGSRVTLVSSRDHVLPNEDEDAARVLEDVFQRRGMELLARSRAAGVRRTGDGVEVTLTDGRKVEGSHCLMTVGMVPNTKGLGLEEAGVRLDDRGFVQVDKVSRTSAAHVYAAGDCTGVLMLASVAAMQGRIAMWHALGEAVQPLKLGWVAANIFTDPEVAAVGVTQAQIDSGEVPARIVKLPLATNPRAKMQGFLDGFVKLFCRPATSIVLGGVIVAPRASELILGLSMAVQQHLTVDQVAHTFAVYPSVSGSITEASRRLMQESAY</sequence>
<dbReference type="PANTHER" id="PTHR43014:SF1">
    <property type="entry name" value="NAD(P)H DEHYDROGENASE (QUINONE)"/>
    <property type="match status" value="1"/>
</dbReference>
<evidence type="ECO:0000256" key="3">
    <source>
        <dbReference type="ARBA" id="ARBA00012648"/>
    </source>
</evidence>
<feature type="domain" description="Pyridine nucleotide-disulphide oxidoreductase dimerisation" evidence="16">
    <location>
        <begin position="348"/>
        <end position="455"/>
    </location>
</feature>
<dbReference type="InterPro" id="IPR001100">
    <property type="entry name" value="Pyr_nuc-diS_OxRdtase"/>
</dbReference>
<accession>A0A9W6S8F6</accession>
<proteinExistence type="inferred from homology"/>
<comment type="cofactor">
    <cofactor evidence="14">
        <name>FAD</name>
        <dbReference type="ChEBI" id="CHEBI:57692"/>
    </cofactor>
    <text evidence="14">Binds 1 FAD per subunit.</text>
</comment>
<dbReference type="InterPro" id="IPR004099">
    <property type="entry name" value="Pyr_nucl-diS_OxRdtase_dimer"/>
</dbReference>
<dbReference type="Proteomes" id="UP001165074">
    <property type="component" value="Unassembled WGS sequence"/>
</dbReference>
<comment type="catalytic activity">
    <reaction evidence="9">
        <text>a quinone + NADPH + H(+) = a quinol + NADP(+)</text>
        <dbReference type="Rhea" id="RHEA:46164"/>
        <dbReference type="ChEBI" id="CHEBI:15378"/>
        <dbReference type="ChEBI" id="CHEBI:24646"/>
        <dbReference type="ChEBI" id="CHEBI:57783"/>
        <dbReference type="ChEBI" id="CHEBI:58349"/>
        <dbReference type="ChEBI" id="CHEBI:132124"/>
        <dbReference type="EC" id="1.6.5.2"/>
    </reaction>
</comment>
<dbReference type="Pfam" id="PF07992">
    <property type="entry name" value="Pyr_redox_2"/>
    <property type="match status" value="1"/>
</dbReference>
<evidence type="ECO:0000256" key="5">
    <source>
        <dbReference type="ARBA" id="ARBA00022827"/>
    </source>
</evidence>
<dbReference type="GO" id="GO:0050660">
    <property type="term" value="F:flavin adenine dinucleotide binding"/>
    <property type="evidence" value="ECO:0007669"/>
    <property type="project" value="TreeGrafter"/>
</dbReference>
<keyword evidence="6" id="KW-0560">Oxidoreductase</keyword>
<evidence type="ECO:0000256" key="4">
    <source>
        <dbReference type="ARBA" id="ARBA00022630"/>
    </source>
</evidence>
<dbReference type="NCBIfam" id="NF005883">
    <property type="entry name" value="PRK07845.1"/>
    <property type="match status" value="1"/>
</dbReference>
<evidence type="ECO:0000313" key="19">
    <source>
        <dbReference type="Proteomes" id="UP001165074"/>
    </source>
</evidence>
<evidence type="ECO:0000259" key="16">
    <source>
        <dbReference type="Pfam" id="PF02852"/>
    </source>
</evidence>
<evidence type="ECO:0000256" key="7">
    <source>
        <dbReference type="ARBA" id="ARBA00023027"/>
    </source>
</evidence>
<evidence type="ECO:0000256" key="12">
    <source>
        <dbReference type="ARBA" id="ARBA00077506"/>
    </source>
</evidence>
<comment type="catalytic activity">
    <reaction evidence="8">
        <text>a quinone + NADH + H(+) = a quinol + NAD(+)</text>
        <dbReference type="Rhea" id="RHEA:46160"/>
        <dbReference type="ChEBI" id="CHEBI:15378"/>
        <dbReference type="ChEBI" id="CHEBI:24646"/>
        <dbReference type="ChEBI" id="CHEBI:57540"/>
        <dbReference type="ChEBI" id="CHEBI:57945"/>
        <dbReference type="ChEBI" id="CHEBI:132124"/>
        <dbReference type="EC" id="1.6.5.2"/>
    </reaction>
</comment>
<dbReference type="Gene3D" id="3.50.50.60">
    <property type="entry name" value="FAD/NAD(P)-binding domain"/>
    <property type="match status" value="2"/>
</dbReference>